<protein>
    <submittedName>
        <fullName evidence="4">Outer membrane autotransporter protein</fullName>
    </submittedName>
</protein>
<dbReference type="Pfam" id="PF12951">
    <property type="entry name" value="PATR"/>
    <property type="match status" value="2"/>
</dbReference>
<reference evidence="4 5" key="1">
    <citation type="submission" date="2024-06" db="EMBL/GenBank/DDBJ databases">
        <title>Sorghum-associated microbial communities from plants grown in Nebraska, USA.</title>
        <authorList>
            <person name="Schachtman D."/>
        </authorList>
    </citation>
    <scope>NUCLEOTIDE SEQUENCE [LARGE SCALE GENOMIC DNA]</scope>
    <source>
        <strain evidence="4 5">3207</strain>
    </source>
</reference>
<gene>
    <name evidence="4" type="ORF">ABIE08_003991</name>
</gene>
<evidence type="ECO:0000256" key="1">
    <source>
        <dbReference type="ARBA" id="ARBA00022729"/>
    </source>
</evidence>
<evidence type="ECO:0000313" key="5">
    <source>
        <dbReference type="Proteomes" id="UP001549321"/>
    </source>
</evidence>
<feature type="chain" id="PRO_5045296910" evidence="2">
    <location>
        <begin position="39"/>
        <end position="1437"/>
    </location>
</feature>
<dbReference type="EMBL" id="JBEPSM010000003">
    <property type="protein sequence ID" value="MET4636040.1"/>
    <property type="molecule type" value="Genomic_DNA"/>
</dbReference>
<dbReference type="Pfam" id="PF03797">
    <property type="entry name" value="Autotransporter"/>
    <property type="match status" value="1"/>
</dbReference>
<dbReference type="InterPro" id="IPR005546">
    <property type="entry name" value="Autotransporte_beta"/>
</dbReference>
<keyword evidence="5" id="KW-1185">Reference proteome</keyword>
<feature type="signal peptide" evidence="2">
    <location>
        <begin position="1"/>
        <end position="38"/>
    </location>
</feature>
<feature type="domain" description="Autotransporter" evidence="3">
    <location>
        <begin position="1162"/>
        <end position="1437"/>
    </location>
</feature>
<dbReference type="InterPro" id="IPR006315">
    <property type="entry name" value="OM_autotransptr_brl_dom"/>
</dbReference>
<evidence type="ECO:0000256" key="2">
    <source>
        <dbReference type="SAM" id="SignalP"/>
    </source>
</evidence>
<dbReference type="Proteomes" id="UP001549321">
    <property type="component" value="Unassembled WGS sequence"/>
</dbReference>
<evidence type="ECO:0000259" key="3">
    <source>
        <dbReference type="PROSITE" id="PS51208"/>
    </source>
</evidence>
<sequence length="1437" mass="147385">MPVLDSSAQGLGRCGEAVRARFSMQAFRLLLMVGGASAALFAGSGPAEAEGRTFVWNGNENQTSFAKSGNWDRIWEEGGQPVLDGNGNPIYEQIPVVDAENEPVFELVPVTDEEGNPIFDDGNPRFEQAMDEEGEPIFDSDGVPVLRREQVYNPGAPLLVEPHWMEGPPDGLDTMVVTTGTPNISSQGLHVLDVNLSGGEFIFRNSKFNISTFYIDGTLDISGSGAVEIGEGAFGKSILTAAKVNMSSGSVGGWLDPVTGTLGAGLLVVTESMEQSGGKVSDIEIQTPSYALSGGTLSAKVDFETEFTLSGDGTVEAAAVLTGGEGSTMSQSGGSMDGTVSGLAGYTHSGGSIGGEVTTASYALTDSAATSAGGVITASERFDLAPTSGTAIVEGRLTGAGDLIKSGDSTVVLANGQNDFSGTVAVNAGTLEVLDDALPDYSAIAVADGATLVMNTSNDTVFMGTIEGAAGELVKEGAATLTLGGDVTLGGLNLNAGRVEVGTGTSTNTVSFDYAVVDEGTTLHVATGATLTIRIPNNLVNNGTFINDGTVHDDLANTGPFVNNGTYNAKVLSNTDSIDNNADGVWTGDILSNANRISNNVGASWSGNVQANSGTLYNHGEWSGDVVKNSGSINNFGGIWTGDIRTNNGQIANNESGSWVGDVLGNNNAIFNMAGSEWNGDVVGSGSSSNTNAQIINRGEWNGTVKGNSGLLFNDGGVWEGDVSANAGSVLNLDGTWKGDVLTNKGVIGNRDGATWTGNVAGNTGSIDNDSGSTWTGSVSNQGGVTNYATATWNGDVVANSGSLSNQGQWAGDVLSSESQVANELGGTWTGDIRGNNNAIFNMAGSAWNGNVVANEGGSNQHTQIVNRGVWTGDVQTNARAIYNEEGGIWNGNVLANAGIIGTDSIWNGNFTSAGRVYAEGEIHGFFNNSGRLNVVGSLSGITSLTNTGTLSLQGNGASQILTVGAANFGDGSYFDIDVDATGANDKLIAGTASVDGTVRVSAGTMAGPYDPLTVYTIVSATSVTGTFDDVTTDLAFLTPILRYDDTTVQLGLDRNDVRFAQAGRTANQRAAAGGVESLGIGNEVHDAMLWLTQEQAAKAFDSVSGEAYASFESVSIQSAAVLADLLTARLDRTFDALDEDRPILVSAYAEAPSMPSALASGAARQGGGWIAAYGATANLPGDGNAAAVDSTMGGVAGGFDGSVGDWRMGAMLHVGRTSAEVDDRSTSGDSTDYGAGLYGGRQWGATRLSLGAAYTRHDWDTSRNVGFPGFSDSLSADYSTGTAQAFGKLSHAFDLGVASLVPYASLAYVNQSADAFRETGGAAALESKADAIDATFTTLGLGGRREFLLGDRLMTAKAAVGWRHAYSDTAGVTQALAGGDSFFLVGASVPRDMAVLNAGLNLNFTPDTTIGLAYDGQVGSDGAQTHALKGAWATQF</sequence>
<evidence type="ECO:0000313" key="4">
    <source>
        <dbReference type="EMBL" id="MET4636040.1"/>
    </source>
</evidence>
<dbReference type="NCBIfam" id="TIGR02601">
    <property type="entry name" value="autotrns_rpt"/>
    <property type="match status" value="1"/>
</dbReference>
<dbReference type="InterPro" id="IPR011050">
    <property type="entry name" value="Pectin_lyase_fold/virulence"/>
</dbReference>
<dbReference type="SUPFAM" id="SSF51126">
    <property type="entry name" value="Pectin lyase-like"/>
    <property type="match status" value="1"/>
</dbReference>
<name>A0ABV2R5W9_9HYPH</name>
<dbReference type="PROSITE" id="PS51208">
    <property type="entry name" value="AUTOTRANSPORTER"/>
    <property type="match status" value="1"/>
</dbReference>
<dbReference type="Gene3D" id="2.40.128.130">
    <property type="entry name" value="Autotransporter beta-domain"/>
    <property type="match status" value="1"/>
</dbReference>
<dbReference type="SMART" id="SM00869">
    <property type="entry name" value="Autotransporter"/>
    <property type="match status" value="1"/>
</dbReference>
<organism evidence="4 5">
    <name type="scientific">Kaistia defluvii</name>
    <dbReference type="NCBI Taxonomy" id="410841"/>
    <lineage>
        <taxon>Bacteria</taxon>
        <taxon>Pseudomonadati</taxon>
        <taxon>Pseudomonadota</taxon>
        <taxon>Alphaproteobacteria</taxon>
        <taxon>Hyphomicrobiales</taxon>
        <taxon>Kaistiaceae</taxon>
        <taxon>Kaistia</taxon>
    </lineage>
</organism>
<accession>A0ABV2R5W9</accession>
<comment type="caution">
    <text evidence="4">The sequence shown here is derived from an EMBL/GenBank/DDBJ whole genome shotgun (WGS) entry which is preliminary data.</text>
</comment>
<keyword evidence="1 2" id="KW-0732">Signal</keyword>
<dbReference type="InterPro" id="IPR013425">
    <property type="entry name" value="Autotrns_rpt"/>
</dbReference>
<dbReference type="SUPFAM" id="SSF103515">
    <property type="entry name" value="Autotransporter"/>
    <property type="match status" value="1"/>
</dbReference>
<proteinExistence type="predicted"/>
<dbReference type="InterPro" id="IPR036709">
    <property type="entry name" value="Autotransporte_beta_dom_sf"/>
</dbReference>
<dbReference type="NCBIfam" id="TIGR01414">
    <property type="entry name" value="autotrans_barl"/>
    <property type="match status" value="1"/>
</dbReference>